<name>A0A8H7F0K4_AGABI</name>
<organism evidence="2 3">
    <name type="scientific">Agaricus bisporus var. burnettii</name>
    <dbReference type="NCBI Taxonomy" id="192524"/>
    <lineage>
        <taxon>Eukaryota</taxon>
        <taxon>Fungi</taxon>
        <taxon>Dikarya</taxon>
        <taxon>Basidiomycota</taxon>
        <taxon>Agaricomycotina</taxon>
        <taxon>Agaricomycetes</taxon>
        <taxon>Agaricomycetidae</taxon>
        <taxon>Agaricales</taxon>
        <taxon>Agaricineae</taxon>
        <taxon>Agaricaceae</taxon>
        <taxon>Agaricus</taxon>
    </lineage>
</organism>
<feature type="region of interest" description="Disordered" evidence="1">
    <location>
        <begin position="1"/>
        <end position="20"/>
    </location>
</feature>
<accession>A0A8H7F0K4</accession>
<protein>
    <submittedName>
        <fullName evidence="2">Uncharacterized protein</fullName>
    </submittedName>
</protein>
<evidence type="ECO:0000313" key="2">
    <source>
        <dbReference type="EMBL" id="KAF7771051.1"/>
    </source>
</evidence>
<proteinExistence type="predicted"/>
<gene>
    <name evidence="2" type="ORF">Agabi119p4_7025</name>
</gene>
<evidence type="ECO:0000313" key="3">
    <source>
        <dbReference type="Proteomes" id="UP000629468"/>
    </source>
</evidence>
<dbReference type="EMBL" id="JABXXO010000009">
    <property type="protein sequence ID" value="KAF7771051.1"/>
    <property type="molecule type" value="Genomic_DNA"/>
</dbReference>
<sequence>MRGCDGCSIHNSTSCSRPSSLCSFGTLCKTHVEGFITQGDQPSTTWATIPRMKFSFTANYGWKELPASRHE</sequence>
<reference evidence="2 3" key="1">
    <citation type="journal article" name="Sci. Rep.">
        <title>Telomere-to-telomere assembled and centromere annotated genomes of the two main subspecies of the button mushroom Agaricus bisporus reveal especially polymorphic chromosome ends.</title>
        <authorList>
            <person name="Sonnenberg A.S.M."/>
            <person name="Sedaghat-Telgerd N."/>
            <person name="Lavrijssen B."/>
            <person name="Ohm R.A."/>
            <person name="Hendrickx P.M."/>
            <person name="Scholtmeijer K."/>
            <person name="Baars J.J.P."/>
            <person name="van Peer A."/>
        </authorList>
    </citation>
    <scope>NUCLEOTIDE SEQUENCE [LARGE SCALE GENOMIC DNA]</scope>
    <source>
        <strain evidence="2 3">H119_p4</strain>
    </source>
</reference>
<dbReference type="Proteomes" id="UP000629468">
    <property type="component" value="Unassembled WGS sequence"/>
</dbReference>
<comment type="caution">
    <text evidence="2">The sequence shown here is derived from an EMBL/GenBank/DDBJ whole genome shotgun (WGS) entry which is preliminary data.</text>
</comment>
<dbReference type="AlphaFoldDB" id="A0A8H7F0K4"/>
<evidence type="ECO:0000256" key="1">
    <source>
        <dbReference type="SAM" id="MobiDB-lite"/>
    </source>
</evidence>